<reference evidence="2" key="1">
    <citation type="submission" date="2022-02" db="EMBL/GenBank/DDBJ databases">
        <authorList>
            <person name="King R."/>
        </authorList>
    </citation>
    <scope>NUCLEOTIDE SEQUENCE</scope>
</reference>
<sequence length="42" mass="4883">MVSYKVLIILTVLFIINCDCDDEIKQKVQECPLDTTYNLSFL</sequence>
<organism evidence="2 3">
    <name type="scientific">Aphis gossypii</name>
    <name type="common">Cotton aphid</name>
    <dbReference type="NCBI Taxonomy" id="80765"/>
    <lineage>
        <taxon>Eukaryota</taxon>
        <taxon>Metazoa</taxon>
        <taxon>Ecdysozoa</taxon>
        <taxon>Arthropoda</taxon>
        <taxon>Hexapoda</taxon>
        <taxon>Insecta</taxon>
        <taxon>Pterygota</taxon>
        <taxon>Neoptera</taxon>
        <taxon>Paraneoptera</taxon>
        <taxon>Hemiptera</taxon>
        <taxon>Sternorrhyncha</taxon>
        <taxon>Aphidomorpha</taxon>
        <taxon>Aphidoidea</taxon>
        <taxon>Aphididae</taxon>
        <taxon>Aphidini</taxon>
        <taxon>Aphis</taxon>
        <taxon>Aphis</taxon>
    </lineage>
</organism>
<evidence type="ECO:0000256" key="1">
    <source>
        <dbReference type="SAM" id="SignalP"/>
    </source>
</evidence>
<keyword evidence="1" id="KW-0732">Signal</keyword>
<reference evidence="2" key="2">
    <citation type="submission" date="2022-10" db="EMBL/GenBank/DDBJ databases">
        <authorList>
            <consortium name="ENA_rothamsted_submissions"/>
            <consortium name="culmorum"/>
            <person name="King R."/>
        </authorList>
    </citation>
    <scope>NUCLEOTIDE SEQUENCE</scope>
</reference>
<keyword evidence="3" id="KW-1185">Reference proteome</keyword>
<dbReference type="AlphaFoldDB" id="A0A9P0NNJ6"/>
<protein>
    <submittedName>
        <fullName evidence="2">Uncharacterized protein</fullName>
    </submittedName>
</protein>
<name>A0A9P0NNJ6_APHGO</name>
<feature type="signal peptide" evidence="1">
    <location>
        <begin position="1"/>
        <end position="20"/>
    </location>
</feature>
<gene>
    <name evidence="2" type="ORF">APHIGO_LOCUS9415</name>
</gene>
<evidence type="ECO:0000313" key="2">
    <source>
        <dbReference type="EMBL" id="CAH1733034.1"/>
    </source>
</evidence>
<accession>A0A9P0NNJ6</accession>
<evidence type="ECO:0000313" key="3">
    <source>
        <dbReference type="Proteomes" id="UP001154329"/>
    </source>
</evidence>
<dbReference type="Proteomes" id="UP001154329">
    <property type="component" value="Chromosome 3"/>
</dbReference>
<feature type="chain" id="PRO_5040420032" evidence="1">
    <location>
        <begin position="21"/>
        <end position="42"/>
    </location>
</feature>
<dbReference type="EMBL" id="OU899036">
    <property type="protein sequence ID" value="CAH1733034.1"/>
    <property type="molecule type" value="Genomic_DNA"/>
</dbReference>
<proteinExistence type="predicted"/>